<feature type="domain" description="Amidohydrolase-related" evidence="3">
    <location>
        <begin position="263"/>
        <end position="420"/>
    </location>
</feature>
<accession>A0AAI8YFM1</accession>
<evidence type="ECO:0000313" key="4">
    <source>
        <dbReference type="EMBL" id="CAJ2502834.1"/>
    </source>
</evidence>
<feature type="chain" id="PRO_5042511957" evidence="2">
    <location>
        <begin position="23"/>
        <end position="512"/>
    </location>
</feature>
<dbReference type="SUPFAM" id="SSF51338">
    <property type="entry name" value="Composite domain of metallo-dependent hydrolases"/>
    <property type="match status" value="1"/>
</dbReference>
<dbReference type="GO" id="GO:0016810">
    <property type="term" value="F:hydrolase activity, acting on carbon-nitrogen (but not peptide) bonds"/>
    <property type="evidence" value="ECO:0007669"/>
    <property type="project" value="InterPro"/>
</dbReference>
<gene>
    <name evidence="4" type="ORF">KHLLAP_LOCUS3302</name>
</gene>
<keyword evidence="2" id="KW-0732">Signal</keyword>
<sequence>MRTAGFLSFVLAALPCLRVASAGCRVVSRGITRDLLLRGTVITPEGALPNYTVLVQSGKVTYVGDSCGLGTRARDASHIECADSVISPGFINTHEHIEYSTVRPLADIGELVDHRHDWRVGARGHTPRYAPVNGSKVEATRWGELRHLFSGTTSIVGGAMVSGLTRNLDYVAGLEDGLVAPVALNDVFPLDDADGIMRNGDCDYGPEPMNRETAGKLHRYIAHIGEGLDAEAANEFACLSNMTFDNMPASDGGGLSTDLIAPNLAIIHALGLSTADFDLVAARDAQVVWSPRSNVFLYGKTLNVTYLLEAGITVALGTDWLPSGSATMGREAVCAASFTEESYGMTLEPKTLWEMMTLNAAKVAGFEQDLGSIEVGKLADIVVFDGQAQGRSDMKHQSDAFAQAIFAPAENIELVLRGGKFMLASNGLKSLSTDTCETLAFGNVNKTACVADELGSSFKEFEASLQGVYPAILPAVPPDEPSCELTRCYPTTQNQCSIEDHFTINTQQVLHR</sequence>
<dbReference type="AlphaFoldDB" id="A0AAI8YFM1"/>
<feature type="signal peptide" evidence="2">
    <location>
        <begin position="1"/>
        <end position="22"/>
    </location>
</feature>
<evidence type="ECO:0000256" key="2">
    <source>
        <dbReference type="SAM" id="SignalP"/>
    </source>
</evidence>
<organism evidence="4 5">
    <name type="scientific">Anthostomella pinea</name>
    <dbReference type="NCBI Taxonomy" id="933095"/>
    <lineage>
        <taxon>Eukaryota</taxon>
        <taxon>Fungi</taxon>
        <taxon>Dikarya</taxon>
        <taxon>Ascomycota</taxon>
        <taxon>Pezizomycotina</taxon>
        <taxon>Sordariomycetes</taxon>
        <taxon>Xylariomycetidae</taxon>
        <taxon>Xylariales</taxon>
        <taxon>Xylariaceae</taxon>
        <taxon>Anthostomella</taxon>
    </lineage>
</organism>
<evidence type="ECO:0000259" key="3">
    <source>
        <dbReference type="Pfam" id="PF01979"/>
    </source>
</evidence>
<dbReference type="PANTHER" id="PTHR43794:SF11">
    <property type="entry name" value="AMIDOHYDROLASE-RELATED DOMAIN-CONTAINING PROTEIN"/>
    <property type="match status" value="1"/>
</dbReference>
<dbReference type="Proteomes" id="UP001295740">
    <property type="component" value="Unassembled WGS sequence"/>
</dbReference>
<dbReference type="Gene3D" id="3.20.20.140">
    <property type="entry name" value="Metal-dependent hydrolases"/>
    <property type="match status" value="2"/>
</dbReference>
<dbReference type="PANTHER" id="PTHR43794">
    <property type="entry name" value="AMINOHYDROLASE SSNA-RELATED"/>
    <property type="match status" value="1"/>
</dbReference>
<dbReference type="InterPro" id="IPR050287">
    <property type="entry name" value="MTA/SAH_deaminase"/>
</dbReference>
<name>A0AAI8YFM1_9PEZI</name>
<protein>
    <submittedName>
        <fullName evidence="4">Uu.00g102280.m01.CDS01</fullName>
    </submittedName>
</protein>
<dbReference type="InterPro" id="IPR006680">
    <property type="entry name" value="Amidohydro-rel"/>
</dbReference>
<dbReference type="Pfam" id="PF01979">
    <property type="entry name" value="Amidohydro_1"/>
    <property type="match status" value="1"/>
</dbReference>
<dbReference type="Gene3D" id="2.30.40.10">
    <property type="entry name" value="Urease, subunit C, domain 1"/>
    <property type="match status" value="1"/>
</dbReference>
<dbReference type="EMBL" id="CAUWAG010000004">
    <property type="protein sequence ID" value="CAJ2502834.1"/>
    <property type="molecule type" value="Genomic_DNA"/>
</dbReference>
<reference evidence="4" key="1">
    <citation type="submission" date="2023-10" db="EMBL/GenBank/DDBJ databases">
        <authorList>
            <person name="Hackl T."/>
        </authorList>
    </citation>
    <scope>NUCLEOTIDE SEQUENCE</scope>
</reference>
<evidence type="ECO:0000313" key="5">
    <source>
        <dbReference type="Proteomes" id="UP001295740"/>
    </source>
</evidence>
<comment type="caution">
    <text evidence="4">The sequence shown here is derived from an EMBL/GenBank/DDBJ whole genome shotgun (WGS) entry which is preliminary data.</text>
</comment>
<dbReference type="SUPFAM" id="SSF51556">
    <property type="entry name" value="Metallo-dependent hydrolases"/>
    <property type="match status" value="1"/>
</dbReference>
<evidence type="ECO:0000256" key="1">
    <source>
        <dbReference type="ARBA" id="ARBA00022801"/>
    </source>
</evidence>
<proteinExistence type="predicted"/>
<keyword evidence="1" id="KW-0378">Hydrolase</keyword>
<keyword evidence="5" id="KW-1185">Reference proteome</keyword>
<dbReference type="InterPro" id="IPR032466">
    <property type="entry name" value="Metal_Hydrolase"/>
</dbReference>
<dbReference type="InterPro" id="IPR011059">
    <property type="entry name" value="Metal-dep_hydrolase_composite"/>
</dbReference>